<gene>
    <name evidence="2" type="ORF">CesoFtcFv8_020698</name>
</gene>
<sequence>MAASEGCRVHHVIGSLRCQRAKRQPGGKLGIAQRQQTAEREEGMETNQSCVLQMPPSSPGLMQDVTNTSCTKMCSAGVHLSRARQNLESTFP</sequence>
<protein>
    <submittedName>
        <fullName evidence="2">Uncharacterized protein</fullName>
    </submittedName>
</protein>
<dbReference type="AlphaFoldDB" id="A0AAN8BC85"/>
<feature type="region of interest" description="Disordered" evidence="1">
    <location>
        <begin position="23"/>
        <end position="61"/>
    </location>
</feature>
<name>A0AAN8BC85_9TELE</name>
<evidence type="ECO:0000256" key="1">
    <source>
        <dbReference type="SAM" id="MobiDB-lite"/>
    </source>
</evidence>
<keyword evidence="3" id="KW-1185">Reference proteome</keyword>
<organism evidence="2 3">
    <name type="scientific">Champsocephalus esox</name>
    <name type="common">pike icefish</name>
    <dbReference type="NCBI Taxonomy" id="159716"/>
    <lineage>
        <taxon>Eukaryota</taxon>
        <taxon>Metazoa</taxon>
        <taxon>Chordata</taxon>
        <taxon>Craniata</taxon>
        <taxon>Vertebrata</taxon>
        <taxon>Euteleostomi</taxon>
        <taxon>Actinopterygii</taxon>
        <taxon>Neopterygii</taxon>
        <taxon>Teleostei</taxon>
        <taxon>Neoteleostei</taxon>
        <taxon>Acanthomorphata</taxon>
        <taxon>Eupercaria</taxon>
        <taxon>Perciformes</taxon>
        <taxon>Notothenioidei</taxon>
        <taxon>Channichthyidae</taxon>
        <taxon>Champsocephalus</taxon>
    </lineage>
</organism>
<evidence type="ECO:0000313" key="2">
    <source>
        <dbReference type="EMBL" id="KAK5882072.1"/>
    </source>
</evidence>
<evidence type="ECO:0000313" key="3">
    <source>
        <dbReference type="Proteomes" id="UP001335648"/>
    </source>
</evidence>
<reference evidence="2 3" key="1">
    <citation type="journal article" date="2023" name="Mol. Biol. Evol.">
        <title>Genomics of Secondarily Temperate Adaptation in the Only Non-Antarctic Icefish.</title>
        <authorList>
            <person name="Rivera-Colon A.G."/>
            <person name="Rayamajhi N."/>
            <person name="Minhas B.F."/>
            <person name="Madrigal G."/>
            <person name="Bilyk K.T."/>
            <person name="Yoon V."/>
            <person name="Hune M."/>
            <person name="Gregory S."/>
            <person name="Cheng C.H.C."/>
            <person name="Catchen J.M."/>
        </authorList>
    </citation>
    <scope>NUCLEOTIDE SEQUENCE [LARGE SCALE GENOMIC DNA]</scope>
    <source>
        <strain evidence="2">JC2023a</strain>
    </source>
</reference>
<dbReference type="Proteomes" id="UP001335648">
    <property type="component" value="Unassembled WGS sequence"/>
</dbReference>
<dbReference type="EMBL" id="JAULUE010002062">
    <property type="protein sequence ID" value="KAK5882072.1"/>
    <property type="molecule type" value="Genomic_DNA"/>
</dbReference>
<accession>A0AAN8BC85</accession>
<proteinExistence type="predicted"/>
<comment type="caution">
    <text evidence="2">The sequence shown here is derived from an EMBL/GenBank/DDBJ whole genome shotgun (WGS) entry which is preliminary data.</text>
</comment>